<keyword evidence="6" id="KW-1185">Reference proteome</keyword>
<dbReference type="Gene3D" id="3.10.28.20">
    <property type="entry name" value="Acetamidase/Formamidase-like domains"/>
    <property type="match status" value="1"/>
</dbReference>
<dbReference type="STRING" id="182217.HCW_06740"/>
<dbReference type="Pfam" id="PF22017">
    <property type="entry name" value="HP1454-like_C"/>
    <property type="match status" value="1"/>
</dbReference>
<feature type="domain" description="LPP20 lipofamily protein C-terminal" evidence="3">
    <location>
        <begin position="205"/>
        <end position="295"/>
    </location>
</feature>
<dbReference type="InterPro" id="IPR054165">
    <property type="entry name" value="HP1454-like_M"/>
</dbReference>
<dbReference type="Pfam" id="PF22018">
    <property type="entry name" value="HP1454-like_middle_dom"/>
    <property type="match status" value="1"/>
</dbReference>
<organism evidence="5 6">
    <name type="scientific">Helicobacter cetorum (strain ATCC BAA-429 / MIT 00-7128)</name>
    <dbReference type="NCBI Taxonomy" id="182217"/>
    <lineage>
        <taxon>Bacteria</taxon>
        <taxon>Pseudomonadati</taxon>
        <taxon>Campylobacterota</taxon>
        <taxon>Epsilonproteobacteria</taxon>
        <taxon>Campylobacterales</taxon>
        <taxon>Helicobacteraceae</taxon>
        <taxon>Helicobacter</taxon>
    </lineage>
</organism>
<dbReference type="Pfam" id="PF02169">
    <property type="entry name" value="LPP20"/>
    <property type="match status" value="1"/>
</dbReference>
<dbReference type="KEGG" id="hce:HCW_06740"/>
<accession>I0ENT7</accession>
<dbReference type="Gene3D" id="6.10.140.1870">
    <property type="match status" value="1"/>
</dbReference>
<evidence type="ECO:0000256" key="1">
    <source>
        <dbReference type="SAM" id="SignalP"/>
    </source>
</evidence>
<evidence type="ECO:0000259" key="3">
    <source>
        <dbReference type="Pfam" id="PF22017"/>
    </source>
</evidence>
<dbReference type="PATRIC" id="fig|182217.3.peg.1425"/>
<dbReference type="eggNOG" id="ENOG5033DNI">
    <property type="taxonomic scope" value="Bacteria"/>
</dbReference>
<name>I0ENT7_HELC0</name>
<protein>
    <recommendedName>
        <fullName evidence="7">LPP20 lipofamily protein</fullName>
    </recommendedName>
</protein>
<evidence type="ECO:0000259" key="4">
    <source>
        <dbReference type="Pfam" id="PF22018"/>
    </source>
</evidence>
<gene>
    <name evidence="5" type="ordered locus">HCW_06740</name>
</gene>
<proteinExistence type="predicted"/>
<dbReference type="AlphaFoldDB" id="I0ENT7"/>
<feature type="domain" description="LPP20 lipofamily protein middle" evidence="4">
    <location>
        <begin position="134"/>
        <end position="198"/>
    </location>
</feature>
<sequence length="320" mass="36391">MKTAMLMLSRTCATCLLGAILLSAMQAKEYDKAPKWYMHYKQDNAYFYGNGEGRDRESSKQKALNDLASSILVHVKSKTTLSTKLENNHITTKNAQNIELNTDSLALFNAEVVRQGMSKNGLYYTILKLNKQKFLNDLERRYLALRAQLAPLLPKSCQGVFLKEASKMQKIFEKLEPMQSILSAFDKAVSPLERYQKVYLDNTPKPKVRLSFSNGVDEEIKEAIYSSYMRLMQESNEPHLYSLQTTIYTQNGGDYIGVNLVVKDCQDKVILTKNLQVEQDNRGDAIEAIKAEVFKSLRDYRNSDGQGNSDIDSKDNAIEF</sequence>
<dbReference type="HOGENOM" id="CLU_078196_0_0_7"/>
<dbReference type="InterPro" id="IPR054163">
    <property type="entry name" value="HP1454-like_C"/>
</dbReference>
<dbReference type="Proteomes" id="UP000005010">
    <property type="component" value="Chromosome"/>
</dbReference>
<evidence type="ECO:0000313" key="5">
    <source>
        <dbReference type="EMBL" id="AFI04606.1"/>
    </source>
</evidence>
<feature type="domain" description="Lipoprotein LPP20-like" evidence="2">
    <location>
        <begin position="34"/>
        <end position="129"/>
    </location>
</feature>
<reference evidence="6" key="1">
    <citation type="submission" date="2012-04" db="EMBL/GenBank/DDBJ databases">
        <title>Complete genome sequence of Helicobacter cetorum strain MIT 00-7128.</title>
        <authorList>
            <person name="Kersulyte D."/>
            <person name="Berg D.E."/>
        </authorList>
    </citation>
    <scope>NUCLEOTIDE SEQUENCE [LARGE SCALE GENOMIC DNA]</scope>
    <source>
        <strain evidence="6">MIT 00-7128</strain>
    </source>
</reference>
<evidence type="ECO:0000259" key="2">
    <source>
        <dbReference type="Pfam" id="PF02169"/>
    </source>
</evidence>
<evidence type="ECO:0008006" key="7">
    <source>
        <dbReference type="Google" id="ProtNLM"/>
    </source>
</evidence>
<dbReference type="InterPro" id="IPR024952">
    <property type="entry name" value="LPP20-like_dom"/>
</dbReference>
<dbReference type="Gene3D" id="3.30.160.710">
    <property type="match status" value="1"/>
</dbReference>
<evidence type="ECO:0000313" key="6">
    <source>
        <dbReference type="Proteomes" id="UP000005010"/>
    </source>
</evidence>
<feature type="chain" id="PRO_5003625834" description="LPP20 lipofamily protein" evidence="1">
    <location>
        <begin position="28"/>
        <end position="320"/>
    </location>
</feature>
<keyword evidence="1" id="KW-0732">Signal</keyword>
<dbReference type="EMBL" id="CP003479">
    <property type="protein sequence ID" value="AFI04606.1"/>
    <property type="molecule type" value="Genomic_DNA"/>
</dbReference>
<feature type="signal peptide" evidence="1">
    <location>
        <begin position="1"/>
        <end position="27"/>
    </location>
</feature>
<dbReference type="RefSeq" id="WP_014661474.1">
    <property type="nucleotide sequence ID" value="NC_017737.1"/>
</dbReference>